<proteinExistence type="inferred from homology"/>
<dbReference type="PANTHER" id="PTHR11071:SF561">
    <property type="entry name" value="PEPTIDYL-PROLYL CIS-TRANS ISOMERASE D-RELATED"/>
    <property type="match status" value="1"/>
</dbReference>
<dbReference type="PROSITE" id="PS50072">
    <property type="entry name" value="CSA_PPIASE_2"/>
    <property type="match status" value="1"/>
</dbReference>
<dbReference type="SUPFAM" id="SSF50891">
    <property type="entry name" value="Cyclophilin-like"/>
    <property type="match status" value="1"/>
</dbReference>
<dbReference type="Gene3D" id="3.50.4.10">
    <property type="entry name" value="Hepatocyte Growth Factor"/>
    <property type="match status" value="1"/>
</dbReference>
<dbReference type="PRINTS" id="PR00153">
    <property type="entry name" value="CSAPPISMRASE"/>
</dbReference>
<reference evidence="4" key="1">
    <citation type="submission" date="2021-01" db="EMBL/GenBank/DDBJ databases">
        <authorList>
            <person name="Corre E."/>
            <person name="Pelletier E."/>
            <person name="Niang G."/>
            <person name="Scheremetjew M."/>
            <person name="Finn R."/>
            <person name="Kale V."/>
            <person name="Holt S."/>
            <person name="Cochrane G."/>
            <person name="Meng A."/>
            <person name="Brown T."/>
            <person name="Cohen L."/>
        </authorList>
    </citation>
    <scope>NUCLEOTIDE SEQUENCE</scope>
    <source>
        <strain evidence="4">CCMP722</strain>
    </source>
</reference>
<dbReference type="PANTHER" id="PTHR11071">
    <property type="entry name" value="PEPTIDYL-PROLYL CIS-TRANS ISOMERASE"/>
    <property type="match status" value="1"/>
</dbReference>
<dbReference type="GO" id="GO:0003755">
    <property type="term" value="F:peptidyl-prolyl cis-trans isomerase activity"/>
    <property type="evidence" value="ECO:0007669"/>
    <property type="project" value="InterPro"/>
</dbReference>
<evidence type="ECO:0000256" key="1">
    <source>
        <dbReference type="ARBA" id="ARBA00007365"/>
    </source>
</evidence>
<dbReference type="InterPro" id="IPR002130">
    <property type="entry name" value="Cyclophilin-type_PPIase_dom"/>
</dbReference>
<feature type="domain" description="PPIase cyclophilin-type" evidence="3">
    <location>
        <begin position="170"/>
        <end position="335"/>
    </location>
</feature>
<dbReference type="GO" id="GO:0006457">
    <property type="term" value="P:protein folding"/>
    <property type="evidence" value="ECO:0007669"/>
    <property type="project" value="TreeGrafter"/>
</dbReference>
<name>A0A7S0N3F2_9CHLO</name>
<organism evidence="4">
    <name type="scientific">Pyramimonas obovata</name>
    <dbReference type="NCBI Taxonomy" id="1411642"/>
    <lineage>
        <taxon>Eukaryota</taxon>
        <taxon>Viridiplantae</taxon>
        <taxon>Chlorophyta</taxon>
        <taxon>Pyramimonadophyceae</taxon>
        <taxon>Pyramimonadales</taxon>
        <taxon>Pyramimonadaceae</taxon>
        <taxon>Pyramimonas</taxon>
        <taxon>Pyramimonas incertae sedis</taxon>
    </lineage>
</organism>
<dbReference type="Gene3D" id="2.40.100.10">
    <property type="entry name" value="Cyclophilin-like"/>
    <property type="match status" value="1"/>
</dbReference>
<evidence type="ECO:0000313" key="4">
    <source>
        <dbReference type="EMBL" id="CAD8659015.1"/>
    </source>
</evidence>
<keyword evidence="2" id="KW-0732">Signal</keyword>
<feature type="chain" id="PRO_5031175325" description="PPIase cyclophilin-type domain-containing protein" evidence="2">
    <location>
        <begin position="23"/>
        <end position="337"/>
    </location>
</feature>
<dbReference type="EMBL" id="HBFA01010872">
    <property type="protein sequence ID" value="CAD8659015.1"/>
    <property type="molecule type" value="Transcribed_RNA"/>
</dbReference>
<gene>
    <name evidence="4" type="ORF">POBO1169_LOCUS5666</name>
</gene>
<sequence>MVNSVRATSVTLFALLPVLVHSYRRDALPGWKGEVKSGQDERGKTCAPEENTEYWGDLVKWGADHKQESWENCCEACELHSASNPTQGCNTWVWCGKKTGCGDQRLYGECWLKHQEDPSNPTVQSHGEGTPWTSGVMLSSAQAQAKAYREMKDEEARMRRRTSKFNPRVFFDIEINGKAMGRIEFVLYMDESPNAAENFRALCTGEKGVVPHGHEGAGGNYHFKGKHFYRIIDQFINQAGAGTDSVYGGMFKDDHKGLKLKHDRKGLLSMANMGPDTNTSHFSILMAAAAHLNGHYTVFGEVVAGMEVIDAINKLANKERDTFPLGRAVIVNSGQLS</sequence>
<evidence type="ECO:0000259" key="3">
    <source>
        <dbReference type="PROSITE" id="PS50072"/>
    </source>
</evidence>
<accession>A0A7S0N3F2</accession>
<dbReference type="AlphaFoldDB" id="A0A7S0N3F2"/>
<dbReference type="Pfam" id="PF00160">
    <property type="entry name" value="Pro_isomerase"/>
    <property type="match status" value="1"/>
</dbReference>
<dbReference type="GO" id="GO:0016018">
    <property type="term" value="F:cyclosporin A binding"/>
    <property type="evidence" value="ECO:0007669"/>
    <property type="project" value="TreeGrafter"/>
</dbReference>
<feature type="signal peptide" evidence="2">
    <location>
        <begin position="1"/>
        <end position="22"/>
    </location>
</feature>
<comment type="similarity">
    <text evidence="1">Belongs to the cyclophilin-type PPIase family.</text>
</comment>
<dbReference type="GO" id="GO:0005737">
    <property type="term" value="C:cytoplasm"/>
    <property type="evidence" value="ECO:0007669"/>
    <property type="project" value="TreeGrafter"/>
</dbReference>
<protein>
    <recommendedName>
        <fullName evidence="3">PPIase cyclophilin-type domain-containing protein</fullName>
    </recommendedName>
</protein>
<evidence type="ECO:0000256" key="2">
    <source>
        <dbReference type="SAM" id="SignalP"/>
    </source>
</evidence>
<dbReference type="InterPro" id="IPR029000">
    <property type="entry name" value="Cyclophilin-like_dom_sf"/>
</dbReference>